<sequence>MAPRKTKKAAKTKRTPSQVKRNTRSHQTRTSPQESPSQNIYIKQEESDETLLTTPGHTTHAHLTPTHKSSSTTYKIKKSTSYPKTPLNAVQSIAMTRCRNSIRRAEFREYVRLGITPLEGKGSGIVQGGQGMTNPLVDEGGEEEIPIIQENSRNELENKELEWLRERLWGKGKWAVRSEEEEDMLFVASVLGEEEWQAIWA</sequence>
<organism evidence="2 3">
    <name type="scientific">Cochliobolus sativus</name>
    <name type="common">Common root rot and spot blotch fungus</name>
    <name type="synonym">Bipolaris sorokiniana</name>
    <dbReference type="NCBI Taxonomy" id="45130"/>
    <lineage>
        <taxon>Eukaryota</taxon>
        <taxon>Fungi</taxon>
        <taxon>Dikarya</taxon>
        <taxon>Ascomycota</taxon>
        <taxon>Pezizomycotina</taxon>
        <taxon>Dothideomycetes</taxon>
        <taxon>Pleosporomycetidae</taxon>
        <taxon>Pleosporales</taxon>
        <taxon>Pleosporineae</taxon>
        <taxon>Pleosporaceae</taxon>
        <taxon>Bipolaris</taxon>
    </lineage>
</organism>
<accession>A0A8H5ZIU0</accession>
<reference evidence="2" key="1">
    <citation type="submission" date="2019-11" db="EMBL/GenBank/DDBJ databases">
        <title>Bipolaris sorokiniana Genome sequencing.</title>
        <authorList>
            <person name="Wang H."/>
        </authorList>
    </citation>
    <scope>NUCLEOTIDE SEQUENCE</scope>
</reference>
<feature type="region of interest" description="Disordered" evidence="1">
    <location>
        <begin position="1"/>
        <end position="40"/>
    </location>
</feature>
<feature type="compositionally biased region" description="Polar residues" evidence="1">
    <location>
        <begin position="28"/>
        <end position="40"/>
    </location>
</feature>
<feature type="compositionally biased region" description="Basic residues" evidence="1">
    <location>
        <begin position="1"/>
        <end position="14"/>
    </location>
</feature>
<feature type="region of interest" description="Disordered" evidence="1">
    <location>
        <begin position="55"/>
        <end position="82"/>
    </location>
</feature>
<comment type="caution">
    <text evidence="2">The sequence shown here is derived from an EMBL/GenBank/DDBJ whole genome shotgun (WGS) entry which is preliminary data.</text>
</comment>
<feature type="compositionally biased region" description="Low complexity" evidence="1">
    <location>
        <begin position="66"/>
        <end position="82"/>
    </location>
</feature>
<dbReference type="EMBL" id="WNKQ01000010">
    <property type="protein sequence ID" value="KAF5848885.1"/>
    <property type="molecule type" value="Genomic_DNA"/>
</dbReference>
<proteinExistence type="predicted"/>
<evidence type="ECO:0000313" key="2">
    <source>
        <dbReference type="EMBL" id="KAF5848885.1"/>
    </source>
</evidence>
<dbReference type="AlphaFoldDB" id="A0A8H5ZIU0"/>
<name>A0A8H5ZIU0_COCSA</name>
<evidence type="ECO:0000313" key="3">
    <source>
        <dbReference type="Proteomes" id="UP000624244"/>
    </source>
</evidence>
<protein>
    <submittedName>
        <fullName evidence="2">Uncharacterized protein</fullName>
    </submittedName>
</protein>
<evidence type="ECO:0000256" key="1">
    <source>
        <dbReference type="SAM" id="MobiDB-lite"/>
    </source>
</evidence>
<gene>
    <name evidence="2" type="ORF">GGP41_010027</name>
</gene>
<dbReference type="Proteomes" id="UP000624244">
    <property type="component" value="Unassembled WGS sequence"/>
</dbReference>